<dbReference type="EMBL" id="AAWS01000014">
    <property type="protein sequence ID" value="EAY28734.1"/>
    <property type="molecule type" value="Genomic_DNA"/>
</dbReference>
<dbReference type="AlphaFoldDB" id="A1ZLI0"/>
<feature type="domain" description="DUF6046" evidence="1">
    <location>
        <begin position="167"/>
        <end position="236"/>
    </location>
</feature>
<comment type="caution">
    <text evidence="2">The sequence shown here is derived from an EMBL/GenBank/DDBJ whole genome shotgun (WGS) entry which is preliminary data.</text>
</comment>
<gene>
    <name evidence="2" type="ORF">M23134_07832</name>
</gene>
<dbReference type="Pfam" id="PF19512">
    <property type="entry name" value="DUF6046"/>
    <property type="match status" value="2"/>
</dbReference>
<dbReference type="RefSeq" id="WP_002697467.1">
    <property type="nucleotide sequence ID" value="NZ_AAWS01000014.1"/>
</dbReference>
<proteinExistence type="predicted"/>
<evidence type="ECO:0000313" key="3">
    <source>
        <dbReference type="Proteomes" id="UP000004095"/>
    </source>
</evidence>
<dbReference type="Proteomes" id="UP000004095">
    <property type="component" value="Unassembled WGS sequence"/>
</dbReference>
<evidence type="ECO:0000259" key="1">
    <source>
        <dbReference type="Pfam" id="PF19512"/>
    </source>
</evidence>
<dbReference type="InterPro" id="IPR046109">
    <property type="entry name" value="DUF6046"/>
</dbReference>
<name>A1ZLI0_MICM2</name>
<organism evidence="2 3">
    <name type="scientific">Microscilla marina ATCC 23134</name>
    <dbReference type="NCBI Taxonomy" id="313606"/>
    <lineage>
        <taxon>Bacteria</taxon>
        <taxon>Pseudomonadati</taxon>
        <taxon>Bacteroidota</taxon>
        <taxon>Cytophagia</taxon>
        <taxon>Cytophagales</taxon>
        <taxon>Microscillaceae</taxon>
        <taxon>Microscilla</taxon>
    </lineage>
</organism>
<protein>
    <recommendedName>
        <fullName evidence="1">DUF6046 domain-containing protein</fullName>
    </recommendedName>
</protein>
<reference evidence="2 3" key="1">
    <citation type="submission" date="2007-01" db="EMBL/GenBank/DDBJ databases">
        <authorList>
            <person name="Haygood M."/>
            <person name="Podell S."/>
            <person name="Anderson C."/>
            <person name="Hopkinson B."/>
            <person name="Roe K."/>
            <person name="Barbeau K."/>
            <person name="Gaasterland T."/>
            <person name="Ferriera S."/>
            <person name="Johnson J."/>
            <person name="Kravitz S."/>
            <person name="Beeson K."/>
            <person name="Sutton G."/>
            <person name="Rogers Y.-H."/>
            <person name="Friedman R."/>
            <person name="Frazier M."/>
            <person name="Venter J.C."/>
        </authorList>
    </citation>
    <scope>NUCLEOTIDE SEQUENCE [LARGE SCALE GENOMIC DNA]</scope>
    <source>
        <strain evidence="2 3">ATCC 23134</strain>
    </source>
</reference>
<sequence>MALFDQQKFLNFYGFVPSVLGVDQYLDVHGTVIKAANRISGAAGAEITKRLDSRPENPLKKSTNTTQNASVFDLTLGEGREKGDAYTFNPPPVISVNLKKNVITTKVAGSARPPVVEMIGHDVFKIKIQGYIENTKKHKINYQPNQLTQLQNALNLVETNYGELYVRDDQFPIDKLDELYQLFAKNEALPVKCKLLSKLGIGSIVITEISDITYYPTAFTYSFNAIADEHKEILVLEK</sequence>
<evidence type="ECO:0000313" key="2">
    <source>
        <dbReference type="EMBL" id="EAY28734.1"/>
    </source>
</evidence>
<feature type="domain" description="DUF6046" evidence="1">
    <location>
        <begin position="88"/>
        <end position="158"/>
    </location>
</feature>
<accession>A1ZLI0</accession>
<keyword evidence="3" id="KW-1185">Reference proteome</keyword>